<dbReference type="SUPFAM" id="SSF81653">
    <property type="entry name" value="Calcium ATPase, transduction domain A"/>
    <property type="match status" value="1"/>
</dbReference>
<feature type="transmembrane region" description="Helical" evidence="14">
    <location>
        <begin position="298"/>
        <end position="320"/>
    </location>
</feature>
<protein>
    <recommendedName>
        <fullName evidence="3">P-type Cu(+) transporter</fullName>
        <ecNumber evidence="3">7.2.2.8</ecNumber>
    </recommendedName>
</protein>
<evidence type="ECO:0000256" key="9">
    <source>
        <dbReference type="ARBA" id="ARBA00022967"/>
    </source>
</evidence>
<dbReference type="PROSITE" id="PS00154">
    <property type="entry name" value="ATPASE_E1_E2"/>
    <property type="match status" value="1"/>
</dbReference>
<dbReference type="InterPro" id="IPR023298">
    <property type="entry name" value="ATPase_P-typ_TM_dom_sf"/>
</dbReference>
<evidence type="ECO:0000256" key="8">
    <source>
        <dbReference type="ARBA" id="ARBA00022840"/>
    </source>
</evidence>
<dbReference type="SUPFAM" id="SSF81665">
    <property type="entry name" value="Calcium ATPase, transmembrane domain M"/>
    <property type="match status" value="1"/>
</dbReference>
<dbReference type="PANTHER" id="PTHR43520:SF8">
    <property type="entry name" value="P-TYPE CU(+) TRANSPORTER"/>
    <property type="match status" value="1"/>
</dbReference>
<keyword evidence="6 14" id="KW-0547">Nucleotide-binding</keyword>
<comment type="subcellular location">
    <subcellularLocation>
        <location evidence="14">Cell membrane</location>
    </subcellularLocation>
    <subcellularLocation>
        <location evidence="1">Endomembrane system</location>
        <topology evidence="1">Multi-pass membrane protein</topology>
    </subcellularLocation>
</comment>
<dbReference type="InterPro" id="IPR023214">
    <property type="entry name" value="HAD_sf"/>
</dbReference>
<dbReference type="Pfam" id="PF00122">
    <property type="entry name" value="E1-E2_ATPase"/>
    <property type="match status" value="1"/>
</dbReference>
<evidence type="ECO:0000313" key="16">
    <source>
        <dbReference type="EMBL" id="CUW15471.1"/>
    </source>
</evidence>
<dbReference type="NCBIfam" id="TIGR01494">
    <property type="entry name" value="ATPase_P-type"/>
    <property type="match status" value="1"/>
</dbReference>
<comment type="similarity">
    <text evidence="2 14">Belongs to the cation transport ATPase (P-type) (TC 3.A.3) family. Type IB subfamily.</text>
</comment>
<dbReference type="RefSeq" id="WP_013232071.1">
    <property type="nucleotide sequence ID" value="NZ_FBTC01000024.1"/>
</dbReference>
<keyword evidence="11" id="KW-0186">Copper</keyword>
<comment type="catalytic activity">
    <reaction evidence="13">
        <text>Cu(+)(in) + ATP + H2O = Cu(+)(out) + ADP + phosphate + H(+)</text>
        <dbReference type="Rhea" id="RHEA:25792"/>
        <dbReference type="ChEBI" id="CHEBI:15377"/>
        <dbReference type="ChEBI" id="CHEBI:15378"/>
        <dbReference type="ChEBI" id="CHEBI:30616"/>
        <dbReference type="ChEBI" id="CHEBI:43474"/>
        <dbReference type="ChEBI" id="CHEBI:49552"/>
        <dbReference type="ChEBI" id="CHEBI:456216"/>
        <dbReference type="EC" id="7.2.2.8"/>
    </reaction>
</comment>
<evidence type="ECO:0000256" key="3">
    <source>
        <dbReference type="ARBA" id="ARBA00012517"/>
    </source>
</evidence>
<evidence type="ECO:0000256" key="7">
    <source>
        <dbReference type="ARBA" id="ARBA00022796"/>
    </source>
</evidence>
<feature type="transmembrane region" description="Helical" evidence="14">
    <location>
        <begin position="629"/>
        <end position="651"/>
    </location>
</feature>
<dbReference type="InterPro" id="IPR001757">
    <property type="entry name" value="P_typ_ATPase"/>
</dbReference>
<keyword evidence="12 14" id="KW-0472">Membrane</keyword>
<keyword evidence="7" id="KW-0187">Copper transport</keyword>
<feature type="domain" description="P-type ATPase A" evidence="15">
    <location>
        <begin position="182"/>
        <end position="279"/>
    </location>
</feature>
<keyword evidence="5 14" id="KW-0479">Metal-binding</keyword>
<dbReference type="EC" id="7.2.2.8" evidence="3"/>
<keyword evidence="4 14" id="KW-0812">Transmembrane</keyword>
<dbReference type="SUPFAM" id="SSF56784">
    <property type="entry name" value="HAD-like"/>
    <property type="match status" value="1"/>
</dbReference>
<evidence type="ECO:0000256" key="12">
    <source>
        <dbReference type="ARBA" id="ARBA00023136"/>
    </source>
</evidence>
<dbReference type="GO" id="GO:0005507">
    <property type="term" value="F:copper ion binding"/>
    <property type="evidence" value="ECO:0007669"/>
    <property type="project" value="TreeGrafter"/>
</dbReference>
<keyword evidence="8 14" id="KW-0067">ATP-binding</keyword>
<dbReference type="PANTHER" id="PTHR43520">
    <property type="entry name" value="ATP7, ISOFORM B"/>
    <property type="match status" value="1"/>
</dbReference>
<name>A0AAN2QVT7_9LACO</name>
<dbReference type="NCBIfam" id="TIGR01512">
    <property type="entry name" value="ATPase-IB2_Cd"/>
    <property type="match status" value="1"/>
</dbReference>
<dbReference type="PRINTS" id="PR00119">
    <property type="entry name" value="CATATPASE"/>
</dbReference>
<dbReference type="Gene3D" id="2.70.150.10">
    <property type="entry name" value="Calcium-transporting ATPase, cytoplasmic transduction domain A"/>
    <property type="match status" value="1"/>
</dbReference>
<feature type="transmembrane region" description="Helical" evidence="14">
    <location>
        <begin position="75"/>
        <end position="94"/>
    </location>
</feature>
<dbReference type="InterPro" id="IPR023299">
    <property type="entry name" value="ATPase_P-typ_cyto_dom_N"/>
</dbReference>
<evidence type="ECO:0000256" key="4">
    <source>
        <dbReference type="ARBA" id="ARBA00022692"/>
    </source>
</evidence>
<dbReference type="Gene3D" id="3.40.50.1000">
    <property type="entry name" value="HAD superfamily/HAD-like"/>
    <property type="match status" value="1"/>
</dbReference>
<proteinExistence type="inferred from homology"/>
<evidence type="ECO:0000259" key="15">
    <source>
        <dbReference type="Pfam" id="PF00122"/>
    </source>
</evidence>
<dbReference type="Pfam" id="PF00702">
    <property type="entry name" value="Hydrolase"/>
    <property type="match status" value="1"/>
</dbReference>
<dbReference type="InterPro" id="IPR059000">
    <property type="entry name" value="ATPase_P-type_domA"/>
</dbReference>
<keyword evidence="7" id="KW-0813">Transport</keyword>
<feature type="transmembrane region" description="Helical" evidence="14">
    <location>
        <begin position="115"/>
        <end position="134"/>
    </location>
</feature>
<dbReference type="NCBIfam" id="TIGR01525">
    <property type="entry name" value="ATPase-IB_hvy"/>
    <property type="match status" value="1"/>
</dbReference>
<dbReference type="GO" id="GO:0043682">
    <property type="term" value="F:P-type divalent copper transporter activity"/>
    <property type="evidence" value="ECO:0007669"/>
    <property type="project" value="TreeGrafter"/>
</dbReference>
<dbReference type="EMBL" id="FBTU01000022">
    <property type="protein sequence ID" value="CUW15471.1"/>
    <property type="molecule type" value="Genomic_DNA"/>
</dbReference>
<dbReference type="GO" id="GO:0055070">
    <property type="term" value="P:copper ion homeostasis"/>
    <property type="evidence" value="ECO:0007669"/>
    <property type="project" value="TreeGrafter"/>
</dbReference>
<reference evidence="16 17" key="1">
    <citation type="submission" date="2015-12" db="EMBL/GenBank/DDBJ databases">
        <authorList>
            <person name="Andreevskaya M."/>
        </authorList>
    </citation>
    <scope>NUCLEOTIDE SEQUENCE [LARGE SCALE GENOMIC DNA]</scope>
    <source>
        <strain evidence="16 17">PL111</strain>
    </source>
</reference>
<dbReference type="GeneID" id="34300996"/>
<dbReference type="GO" id="GO:0012505">
    <property type="term" value="C:endomembrane system"/>
    <property type="evidence" value="ECO:0007669"/>
    <property type="project" value="UniProtKB-SubCell"/>
</dbReference>
<sequence>MKMTEHSHHNMANMPMTENMADHDMSQHHMHMAADPGMSNMDMTDMKRRFWWSFGLMIPIILITPFMGLSLPFTLIFPGSNWVTAILSVLLYFIGSKPFFDGAKSEIKAKKPAMMSLVSMGLLVTFWYSIYALLANQFVHGTHIMDFFWEFATLTVIMLLGHRIEMAATMKAGDATDKLRALMPNSAHVRHGDMIMDMPLHTLKPGMIVQVLAGEAFPADGVVITGHSQVDESLMTGESQLIDKSENSPVVGGTINGNGSLDLRLTQVGNNSFVGQLQGVLATSQDQKSRVETLADRVASYLFWLALIFALVALIVWTSLRGLSAAINIAVTVLVIACPHALGLAVPLVIQRTKSVAAAQGILIKNRKALTTANHLQFALMDKTGTLTTGKFSVNRIITYGLDETQAVAIMSALDSQSTHPLAQSITAYSHQIQAPQLQAEDVINLAGYGVSGMVNNTHYLLVSERFLSEKHILFTPLHDEGSISYLLKHDQVVAAISQGDTVRDTASEFVKHLVQLGITPVLVTGDNIKAAQDVAAQLDIDAIHAQVSPQEKIALVIKYQQLGDVMMIGDGINDAPALAQANLSIAIGAGTQVAQAAADAVLIANQLPKIIDFLQLIKRAHTKQIQNLWWGAGYNIIAIPLAAGVLAAMGVMLNPMIGAIVMSLSTIIVTLNAMTLKASQNQK</sequence>
<dbReference type="Proteomes" id="UP000198868">
    <property type="component" value="Unassembled WGS sequence"/>
</dbReference>
<keyword evidence="14" id="KW-1003">Cell membrane</keyword>
<dbReference type="AlphaFoldDB" id="A0AAN2QVT7"/>
<feature type="transmembrane region" description="Helical" evidence="14">
    <location>
        <begin position="657"/>
        <end position="677"/>
    </location>
</feature>
<evidence type="ECO:0000256" key="1">
    <source>
        <dbReference type="ARBA" id="ARBA00004127"/>
    </source>
</evidence>
<evidence type="ECO:0000256" key="10">
    <source>
        <dbReference type="ARBA" id="ARBA00022989"/>
    </source>
</evidence>
<feature type="transmembrane region" description="Helical" evidence="14">
    <location>
        <begin position="140"/>
        <end position="161"/>
    </location>
</feature>
<organism evidence="16 17">
    <name type="scientific">Leuconostoc inhae</name>
    <dbReference type="NCBI Taxonomy" id="178001"/>
    <lineage>
        <taxon>Bacteria</taxon>
        <taxon>Bacillati</taxon>
        <taxon>Bacillota</taxon>
        <taxon>Bacilli</taxon>
        <taxon>Lactobacillales</taxon>
        <taxon>Lactobacillaceae</taxon>
        <taxon>Leuconostoc</taxon>
    </lineage>
</organism>
<dbReference type="InterPro" id="IPR036412">
    <property type="entry name" value="HAD-like_sf"/>
</dbReference>
<dbReference type="NCBIfam" id="TIGR01511">
    <property type="entry name" value="ATPase-IB1_Cu"/>
    <property type="match status" value="1"/>
</dbReference>
<keyword evidence="9" id="KW-1278">Translocase</keyword>
<dbReference type="GO" id="GO:0140581">
    <property type="term" value="F:P-type monovalent copper transporter activity"/>
    <property type="evidence" value="ECO:0007669"/>
    <property type="project" value="UniProtKB-EC"/>
</dbReference>
<gene>
    <name evidence="16" type="ORF">PL111_1703</name>
</gene>
<accession>A0AAN2QVT7</accession>
<keyword evidence="7" id="KW-0406">Ion transport</keyword>
<evidence type="ECO:0000256" key="11">
    <source>
        <dbReference type="ARBA" id="ARBA00023008"/>
    </source>
</evidence>
<evidence type="ECO:0000256" key="14">
    <source>
        <dbReference type="RuleBase" id="RU362081"/>
    </source>
</evidence>
<keyword evidence="16" id="KW-0378">Hydrolase</keyword>
<evidence type="ECO:0000256" key="5">
    <source>
        <dbReference type="ARBA" id="ARBA00022723"/>
    </source>
</evidence>
<evidence type="ECO:0000256" key="2">
    <source>
        <dbReference type="ARBA" id="ARBA00006024"/>
    </source>
</evidence>
<evidence type="ECO:0000256" key="13">
    <source>
        <dbReference type="ARBA" id="ARBA00049289"/>
    </source>
</evidence>
<dbReference type="GO" id="GO:0005886">
    <property type="term" value="C:plasma membrane"/>
    <property type="evidence" value="ECO:0007669"/>
    <property type="project" value="UniProtKB-SubCell"/>
</dbReference>
<dbReference type="GO" id="GO:0016887">
    <property type="term" value="F:ATP hydrolysis activity"/>
    <property type="evidence" value="ECO:0007669"/>
    <property type="project" value="InterPro"/>
</dbReference>
<keyword evidence="10 14" id="KW-1133">Transmembrane helix</keyword>
<dbReference type="InterPro" id="IPR018303">
    <property type="entry name" value="ATPase_P-typ_P_site"/>
</dbReference>
<comment type="caution">
    <text evidence="16">The sequence shown here is derived from an EMBL/GenBank/DDBJ whole genome shotgun (WGS) entry which is preliminary data.</text>
</comment>
<feature type="transmembrane region" description="Helical" evidence="14">
    <location>
        <begin position="50"/>
        <end position="69"/>
    </location>
</feature>
<dbReference type="InterPro" id="IPR027256">
    <property type="entry name" value="P-typ_ATPase_IB"/>
</dbReference>
<dbReference type="GO" id="GO:0005524">
    <property type="term" value="F:ATP binding"/>
    <property type="evidence" value="ECO:0007669"/>
    <property type="project" value="UniProtKB-UniRule"/>
</dbReference>
<dbReference type="Gene3D" id="3.40.1110.10">
    <property type="entry name" value="Calcium-transporting ATPase, cytoplasmic domain N"/>
    <property type="match status" value="1"/>
</dbReference>
<evidence type="ECO:0000256" key="6">
    <source>
        <dbReference type="ARBA" id="ARBA00022741"/>
    </source>
</evidence>
<dbReference type="InterPro" id="IPR008250">
    <property type="entry name" value="ATPase_P-typ_transduc_dom_A_sf"/>
</dbReference>
<feature type="transmembrane region" description="Helical" evidence="14">
    <location>
        <begin position="326"/>
        <end position="350"/>
    </location>
</feature>
<evidence type="ECO:0000313" key="17">
    <source>
        <dbReference type="Proteomes" id="UP000198868"/>
    </source>
</evidence>